<feature type="transmembrane region" description="Helical" evidence="7">
    <location>
        <begin position="6"/>
        <end position="24"/>
    </location>
</feature>
<evidence type="ECO:0000256" key="5">
    <source>
        <dbReference type="ARBA" id="ARBA00023143"/>
    </source>
</evidence>
<dbReference type="EMBL" id="JADNYM010000016">
    <property type="protein sequence ID" value="MBG0740302.1"/>
    <property type="molecule type" value="Genomic_DNA"/>
</dbReference>
<organism evidence="8 9">
    <name type="scientific">Arthrobacter terrae</name>
    <dbReference type="NCBI Taxonomy" id="2935737"/>
    <lineage>
        <taxon>Bacteria</taxon>
        <taxon>Bacillati</taxon>
        <taxon>Actinomycetota</taxon>
        <taxon>Actinomycetes</taxon>
        <taxon>Micrococcales</taxon>
        <taxon>Micrococcaceae</taxon>
        <taxon>Arthrobacter</taxon>
    </lineage>
</organism>
<dbReference type="NCBIfam" id="TIGR03500">
    <property type="entry name" value="FliO_TIGR"/>
    <property type="match status" value="1"/>
</dbReference>
<dbReference type="InterPro" id="IPR052205">
    <property type="entry name" value="FliO/MopB"/>
</dbReference>
<evidence type="ECO:0000256" key="3">
    <source>
        <dbReference type="ARBA" id="ARBA00022989"/>
    </source>
</evidence>
<accession>A0A931CKL6</accession>
<dbReference type="GO" id="GO:0009425">
    <property type="term" value="C:bacterial-type flagellum basal body"/>
    <property type="evidence" value="ECO:0007669"/>
    <property type="project" value="UniProtKB-SubCell"/>
</dbReference>
<keyword evidence="8" id="KW-0282">Flagellum</keyword>
<dbReference type="PANTHER" id="PTHR38766">
    <property type="entry name" value="FLAGELLAR PROTEIN FLIO"/>
    <property type="match status" value="1"/>
</dbReference>
<comment type="similarity">
    <text evidence="6 7">Belongs to the FliO/MopB family.</text>
</comment>
<dbReference type="AlphaFoldDB" id="A0A931CKL6"/>
<keyword evidence="3 7" id="KW-1133">Transmembrane helix</keyword>
<dbReference type="GO" id="GO:0044781">
    <property type="term" value="P:bacterial-type flagellum organization"/>
    <property type="evidence" value="ECO:0007669"/>
    <property type="project" value="UniProtKB-UniRule"/>
</dbReference>
<keyword evidence="9" id="KW-1185">Reference proteome</keyword>
<dbReference type="GO" id="GO:0005886">
    <property type="term" value="C:plasma membrane"/>
    <property type="evidence" value="ECO:0007669"/>
    <property type="project" value="UniProtKB-SubCell"/>
</dbReference>
<keyword evidence="8" id="KW-0966">Cell projection</keyword>
<dbReference type="Proteomes" id="UP000655366">
    <property type="component" value="Unassembled WGS sequence"/>
</dbReference>
<evidence type="ECO:0000256" key="6">
    <source>
        <dbReference type="ARBA" id="ARBA00037937"/>
    </source>
</evidence>
<keyword evidence="8" id="KW-0969">Cilium</keyword>
<comment type="caution">
    <text evidence="8">The sequence shown here is derived from an EMBL/GenBank/DDBJ whole genome shotgun (WGS) entry which is preliminary data.</text>
</comment>
<dbReference type="PANTHER" id="PTHR38766:SF1">
    <property type="entry name" value="FLAGELLAR PROTEIN FLIO"/>
    <property type="match status" value="1"/>
</dbReference>
<evidence type="ECO:0000256" key="7">
    <source>
        <dbReference type="RuleBase" id="RU362064"/>
    </source>
</evidence>
<proteinExistence type="inferred from homology"/>
<keyword evidence="4 7" id="KW-0472">Membrane</keyword>
<evidence type="ECO:0000256" key="2">
    <source>
        <dbReference type="ARBA" id="ARBA00022692"/>
    </source>
</evidence>
<evidence type="ECO:0000256" key="1">
    <source>
        <dbReference type="ARBA" id="ARBA00022475"/>
    </source>
</evidence>
<name>A0A931CKL6_9MICC</name>
<evidence type="ECO:0000313" key="9">
    <source>
        <dbReference type="Proteomes" id="UP000655366"/>
    </source>
</evidence>
<evidence type="ECO:0000256" key="4">
    <source>
        <dbReference type="ARBA" id="ARBA00023136"/>
    </source>
</evidence>
<keyword evidence="2 7" id="KW-0812">Transmembrane</keyword>
<evidence type="ECO:0000313" key="8">
    <source>
        <dbReference type="EMBL" id="MBG0740302.1"/>
    </source>
</evidence>
<dbReference type="InterPro" id="IPR022781">
    <property type="entry name" value="Flagellar_biosynth_FliO"/>
</dbReference>
<comment type="subcellular location">
    <subcellularLocation>
        <location evidence="7">Cell membrane</location>
    </subcellularLocation>
    <subcellularLocation>
        <location evidence="7">Bacterial flagellum basal body</location>
    </subcellularLocation>
</comment>
<reference evidence="8 9" key="1">
    <citation type="submission" date="2020-11" db="EMBL/GenBank/DDBJ databases">
        <title>Arthrobacter antarcticus sp. nov., isolated from Antarctic Soil.</title>
        <authorList>
            <person name="Li J."/>
        </authorList>
    </citation>
    <scope>NUCLEOTIDE SEQUENCE [LARGE SCALE GENOMIC DNA]</scope>
    <source>
        <strain evidence="8 9">Z1-20</strain>
    </source>
</reference>
<protein>
    <recommendedName>
        <fullName evidence="7">Flagellar protein</fullName>
    </recommendedName>
</protein>
<keyword evidence="5 7" id="KW-0975">Bacterial flagellum</keyword>
<gene>
    <name evidence="8" type="primary">fliO</name>
    <name evidence="8" type="ORF">IV500_13020</name>
</gene>
<sequence length="166" mass="17098">MDTLILALRVVLSLGAVIAVLWLVQRRVSRGAGVRGAADPLKVVARKGLGQKASVVVIETGGQRFLLGVTEHSVNVLHELEVPAEEVAAAAFEHSLQQAKTADPFLTTADLVTADLTTADLNGCAGTFPSRRASRNVPAAGALGGSILAAATWRQAAAAVRKGLTG</sequence>
<keyword evidence="1 7" id="KW-1003">Cell membrane</keyword>
<dbReference type="Pfam" id="PF04347">
    <property type="entry name" value="FliO"/>
    <property type="match status" value="1"/>
</dbReference>
<dbReference type="RefSeq" id="WP_196397244.1">
    <property type="nucleotide sequence ID" value="NZ_JADNYM010000016.1"/>
</dbReference>